<keyword evidence="1" id="KW-0732">Signal</keyword>
<dbReference type="Proteomes" id="UP000266313">
    <property type="component" value="Chromosome"/>
</dbReference>
<dbReference type="InterPro" id="IPR025145">
    <property type="entry name" value="DUF4087"/>
</dbReference>
<dbReference type="OrthoDB" id="339834at2"/>
<evidence type="ECO:0000313" key="3">
    <source>
        <dbReference type="Proteomes" id="UP000266313"/>
    </source>
</evidence>
<protein>
    <recommendedName>
        <fullName evidence="4">DUF4087 domain-containing protein</fullName>
    </recommendedName>
</protein>
<dbReference type="EMBL" id="AP017928">
    <property type="protein sequence ID" value="BBA34886.1"/>
    <property type="molecule type" value="Genomic_DNA"/>
</dbReference>
<organism evidence="2 3">
    <name type="scientific">Methylocaldum marinum</name>
    <dbReference type="NCBI Taxonomy" id="1432792"/>
    <lineage>
        <taxon>Bacteria</taxon>
        <taxon>Pseudomonadati</taxon>
        <taxon>Pseudomonadota</taxon>
        <taxon>Gammaproteobacteria</taxon>
        <taxon>Methylococcales</taxon>
        <taxon>Methylococcaceae</taxon>
        <taxon>Methylocaldum</taxon>
    </lineage>
</organism>
<dbReference type="AlphaFoldDB" id="A0A250KTM1"/>
<reference evidence="2 3" key="1">
    <citation type="submission" date="2016-12" db="EMBL/GenBank/DDBJ databases">
        <title>Genome sequencing of Methylocaldum marinum.</title>
        <authorList>
            <person name="Takeuchi M."/>
            <person name="Kamagata Y."/>
            <person name="Hiraoka S."/>
            <person name="Oshima K."/>
            <person name="Hattori M."/>
            <person name="Iwasaki W."/>
        </authorList>
    </citation>
    <scope>NUCLEOTIDE SEQUENCE [LARGE SCALE GENOMIC DNA]</scope>
    <source>
        <strain evidence="2 3">S8</strain>
    </source>
</reference>
<sequence>MRYLILGLLCTLAFSAMSAEKRCGWLVNPTPANLWLIDGTGTWTISIQGTGFIDEDSMDKMPTIDEKEFVRTNGNYGFSCVCLVVRVDKEKSSIRNIYGGEQLLLKQCLEDPQIHNKMPFPQIHNEMPLR</sequence>
<evidence type="ECO:0000313" key="2">
    <source>
        <dbReference type="EMBL" id="BBA34886.1"/>
    </source>
</evidence>
<name>A0A250KTM1_9GAMM</name>
<dbReference type="Pfam" id="PF13316">
    <property type="entry name" value="DUF4087"/>
    <property type="match status" value="1"/>
</dbReference>
<feature type="chain" id="PRO_5012377300" description="DUF4087 domain-containing protein" evidence="1">
    <location>
        <begin position="19"/>
        <end position="130"/>
    </location>
</feature>
<accession>A0A250KTM1</accession>
<proteinExistence type="predicted"/>
<gene>
    <name evidence="2" type="ORF">sS8_2943</name>
</gene>
<dbReference type="RefSeq" id="WP_119630197.1">
    <property type="nucleotide sequence ID" value="NZ_AP017928.1"/>
</dbReference>
<evidence type="ECO:0008006" key="4">
    <source>
        <dbReference type="Google" id="ProtNLM"/>
    </source>
</evidence>
<feature type="signal peptide" evidence="1">
    <location>
        <begin position="1"/>
        <end position="18"/>
    </location>
</feature>
<dbReference type="KEGG" id="mmai:sS8_2943"/>
<keyword evidence="3" id="KW-1185">Reference proteome</keyword>
<evidence type="ECO:0000256" key="1">
    <source>
        <dbReference type="SAM" id="SignalP"/>
    </source>
</evidence>